<evidence type="ECO:0000259" key="13">
    <source>
        <dbReference type="SMART" id="SM00986"/>
    </source>
</evidence>
<dbReference type="PANTHER" id="PTHR33693:SF1">
    <property type="entry name" value="TYPE-4 URACIL-DNA GLYCOSYLASE"/>
    <property type="match status" value="1"/>
</dbReference>
<evidence type="ECO:0000256" key="1">
    <source>
        <dbReference type="ARBA" id="ARBA00001400"/>
    </source>
</evidence>
<accession>A0A9X1Y6V1</accession>
<feature type="region of interest" description="Disordered" evidence="12">
    <location>
        <begin position="28"/>
        <end position="51"/>
    </location>
</feature>
<organism evidence="14 15">
    <name type="scientific">Roseomonas acroporae</name>
    <dbReference type="NCBI Taxonomy" id="2937791"/>
    <lineage>
        <taxon>Bacteria</taxon>
        <taxon>Pseudomonadati</taxon>
        <taxon>Pseudomonadota</taxon>
        <taxon>Alphaproteobacteria</taxon>
        <taxon>Acetobacterales</taxon>
        <taxon>Roseomonadaceae</taxon>
        <taxon>Roseomonas</taxon>
    </lineage>
</organism>
<name>A0A9X1Y6V1_9PROT</name>
<feature type="domain" description="Uracil-DNA glycosylase-like" evidence="13">
    <location>
        <begin position="123"/>
        <end position="296"/>
    </location>
</feature>
<evidence type="ECO:0000313" key="15">
    <source>
        <dbReference type="Proteomes" id="UP001139516"/>
    </source>
</evidence>
<comment type="similarity">
    <text evidence="2">Belongs to the uracil-DNA glycosylase (UDG) superfamily. Type 4 (UDGa) family.</text>
</comment>
<evidence type="ECO:0000256" key="11">
    <source>
        <dbReference type="ARBA" id="ARBA00023204"/>
    </source>
</evidence>
<dbReference type="SMART" id="SM00986">
    <property type="entry name" value="UDG"/>
    <property type="match status" value="1"/>
</dbReference>
<protein>
    <recommendedName>
        <fullName evidence="4">Type-4 uracil-DNA glycosylase</fullName>
        <ecNumber evidence="3">3.2.2.27</ecNumber>
    </recommendedName>
</protein>
<dbReference type="SUPFAM" id="SSF52141">
    <property type="entry name" value="Uracil-DNA glycosylase-like"/>
    <property type="match status" value="1"/>
</dbReference>
<evidence type="ECO:0000313" key="14">
    <source>
        <dbReference type="EMBL" id="MCK8784653.1"/>
    </source>
</evidence>
<dbReference type="SMART" id="SM00987">
    <property type="entry name" value="UreE_C"/>
    <property type="match status" value="1"/>
</dbReference>
<evidence type="ECO:0000256" key="12">
    <source>
        <dbReference type="SAM" id="MobiDB-lite"/>
    </source>
</evidence>
<dbReference type="NCBIfam" id="TIGR00758">
    <property type="entry name" value="UDG_fam4"/>
    <property type="match status" value="1"/>
</dbReference>
<evidence type="ECO:0000256" key="3">
    <source>
        <dbReference type="ARBA" id="ARBA00012030"/>
    </source>
</evidence>
<dbReference type="EC" id="3.2.2.27" evidence="3"/>
<gene>
    <name evidence="14" type="ORF">M0638_09685</name>
</gene>
<dbReference type="Pfam" id="PF03167">
    <property type="entry name" value="UDG"/>
    <property type="match status" value="1"/>
</dbReference>
<dbReference type="InterPro" id="IPR005273">
    <property type="entry name" value="Ura-DNA_glyco_family4"/>
</dbReference>
<keyword evidence="7" id="KW-0227">DNA damage</keyword>
<keyword evidence="10" id="KW-0411">Iron-sulfur</keyword>
<proteinExistence type="inferred from homology"/>
<dbReference type="GO" id="GO:0046872">
    <property type="term" value="F:metal ion binding"/>
    <property type="evidence" value="ECO:0007669"/>
    <property type="project" value="UniProtKB-KW"/>
</dbReference>
<evidence type="ECO:0000256" key="5">
    <source>
        <dbReference type="ARBA" id="ARBA00022485"/>
    </source>
</evidence>
<feature type="compositionally biased region" description="Low complexity" evidence="12">
    <location>
        <begin position="29"/>
        <end position="51"/>
    </location>
</feature>
<evidence type="ECO:0000256" key="10">
    <source>
        <dbReference type="ARBA" id="ARBA00023014"/>
    </source>
</evidence>
<dbReference type="InterPro" id="IPR005122">
    <property type="entry name" value="Uracil-DNA_glycosylase-like"/>
</dbReference>
<keyword evidence="6" id="KW-0479">Metal-binding</keyword>
<dbReference type="AlphaFoldDB" id="A0A9X1Y6V1"/>
<dbReference type="InterPro" id="IPR036895">
    <property type="entry name" value="Uracil-DNA_glycosylase-like_sf"/>
</dbReference>
<dbReference type="PANTHER" id="PTHR33693">
    <property type="entry name" value="TYPE-5 URACIL-DNA GLYCOSYLASE"/>
    <property type="match status" value="1"/>
</dbReference>
<dbReference type="CDD" id="cd10030">
    <property type="entry name" value="UDG-F4_TTUDGA_SPO1dp_like"/>
    <property type="match status" value="1"/>
</dbReference>
<dbReference type="GO" id="GO:0004844">
    <property type="term" value="F:uracil DNA N-glycosylase activity"/>
    <property type="evidence" value="ECO:0007669"/>
    <property type="project" value="UniProtKB-EC"/>
</dbReference>
<dbReference type="EMBL" id="JALPRX010000036">
    <property type="protein sequence ID" value="MCK8784653.1"/>
    <property type="molecule type" value="Genomic_DNA"/>
</dbReference>
<evidence type="ECO:0000256" key="7">
    <source>
        <dbReference type="ARBA" id="ARBA00022763"/>
    </source>
</evidence>
<dbReference type="Gene3D" id="3.40.470.10">
    <property type="entry name" value="Uracil-DNA glycosylase-like domain"/>
    <property type="match status" value="1"/>
</dbReference>
<evidence type="ECO:0000256" key="9">
    <source>
        <dbReference type="ARBA" id="ARBA00023004"/>
    </source>
</evidence>
<keyword evidence="15" id="KW-1185">Reference proteome</keyword>
<dbReference type="GO" id="GO:0051539">
    <property type="term" value="F:4 iron, 4 sulfur cluster binding"/>
    <property type="evidence" value="ECO:0007669"/>
    <property type="project" value="UniProtKB-KW"/>
</dbReference>
<reference evidence="14" key="1">
    <citation type="submission" date="2022-04" db="EMBL/GenBank/DDBJ databases">
        <title>Roseomonas acroporae sp. nov., isolated from coral Acropora digitifera.</title>
        <authorList>
            <person name="Sun H."/>
        </authorList>
    </citation>
    <scope>NUCLEOTIDE SEQUENCE</scope>
    <source>
        <strain evidence="14">NAR14</strain>
    </source>
</reference>
<keyword evidence="11" id="KW-0234">DNA repair</keyword>
<evidence type="ECO:0000256" key="8">
    <source>
        <dbReference type="ARBA" id="ARBA00022801"/>
    </source>
</evidence>
<evidence type="ECO:0000256" key="2">
    <source>
        <dbReference type="ARBA" id="ARBA00006521"/>
    </source>
</evidence>
<keyword evidence="9" id="KW-0408">Iron</keyword>
<sequence length="316" mass="32567">MSERAELLAALRLQLDWGADEALDDLPADRTAAPAPAPASGPARAGASPPRALAGEARALPGTGMAASLARPPVLPPAAPALGAPAASRAAEAAAAADSLDALRLALAGFDNPLRETATNLVFADGVPESGLMFLGEAPGAEEDRLGRPFVGQSGRLLDRMLASIGLDRARNFYISNILPWRPPGNRTPTDAEIALFMPFVLRHIALVRPRHLVLLGGTAAKGMLRAREGITRLRGRWHRVSLPDPPAGTPGGAAGGALAGLLQGGGAEVPALATLHPAYLLRTPGAKRDAWSDLLLLRRTLDAAATTGNDGETAD</sequence>
<evidence type="ECO:0000256" key="4">
    <source>
        <dbReference type="ARBA" id="ARBA00019403"/>
    </source>
</evidence>
<dbReference type="GO" id="GO:0006281">
    <property type="term" value="P:DNA repair"/>
    <property type="evidence" value="ECO:0007669"/>
    <property type="project" value="UniProtKB-KW"/>
</dbReference>
<evidence type="ECO:0000256" key="6">
    <source>
        <dbReference type="ARBA" id="ARBA00022723"/>
    </source>
</evidence>
<keyword evidence="5" id="KW-0004">4Fe-4S</keyword>
<dbReference type="Proteomes" id="UP001139516">
    <property type="component" value="Unassembled WGS sequence"/>
</dbReference>
<keyword evidence="8" id="KW-0378">Hydrolase</keyword>
<comment type="catalytic activity">
    <reaction evidence="1">
        <text>Hydrolyzes single-stranded DNA or mismatched double-stranded DNA and polynucleotides, releasing free uracil.</text>
        <dbReference type="EC" id="3.2.2.27"/>
    </reaction>
</comment>
<dbReference type="InterPro" id="IPR051536">
    <property type="entry name" value="UDG_Type-4/5"/>
</dbReference>
<comment type="caution">
    <text evidence="14">The sequence shown here is derived from an EMBL/GenBank/DDBJ whole genome shotgun (WGS) entry which is preliminary data.</text>
</comment>